<keyword evidence="7" id="KW-1185">Reference proteome</keyword>
<keyword evidence="2 6" id="KW-0418">Kinase</keyword>
<dbReference type="InterPro" id="IPR036890">
    <property type="entry name" value="HATPase_C_sf"/>
</dbReference>
<proteinExistence type="predicted"/>
<dbReference type="Gene3D" id="1.20.5.1930">
    <property type="match status" value="1"/>
</dbReference>
<sequence length="364" mass="39428">MSEPTRPQKSPWRTMDWLFLVYLVIPFFQPIFSPENPPGEWLLAAGFVGAFLPVFVAGVLRPERSRLLAVLTTLLGVAGTPFNTGLSILFVYAAAFAASVETRRVALRWLAALTVILGVLGVVSLVPLPWRLWGLLPSLLFIWVIGFIQIEGSEKGREAAELRMRNARVEHLATVSERERIARDLHDLLGHSLTAVVVRAQLVRQLVPADPDKARTEAAEIEQIARNALSEVRSTLGGWRQASLDDELESARATLASMGVELTVHQDDALTLVGSVEHALALALREAVTNVARHARARTCHVRVGVENGELRLVVADDGRGGHAREGNGLAGIRERVTALGGTVDRTGTVGTTITIAVPAEVAL</sequence>
<accession>A0A1I0VD63</accession>
<dbReference type="SMART" id="SM00387">
    <property type="entry name" value="HATPase_c"/>
    <property type="match status" value="1"/>
</dbReference>
<dbReference type="EMBL" id="FOKG01000001">
    <property type="protein sequence ID" value="SFA74369.1"/>
    <property type="molecule type" value="Genomic_DNA"/>
</dbReference>
<dbReference type="Proteomes" id="UP000243799">
    <property type="component" value="Unassembled WGS sequence"/>
</dbReference>
<protein>
    <submittedName>
        <fullName evidence="6">Two-component system, NarL family, sensor histidine kinase DesK</fullName>
    </submittedName>
</protein>
<dbReference type="PANTHER" id="PTHR24421">
    <property type="entry name" value="NITRATE/NITRITE SENSOR PROTEIN NARX-RELATED"/>
    <property type="match status" value="1"/>
</dbReference>
<feature type="transmembrane region" description="Helical" evidence="4">
    <location>
        <begin position="12"/>
        <end position="29"/>
    </location>
</feature>
<feature type="transmembrane region" description="Helical" evidence="4">
    <location>
        <begin position="41"/>
        <end position="60"/>
    </location>
</feature>
<organism evidence="6 7">
    <name type="scientific">Amycolatopsis marina</name>
    <dbReference type="NCBI Taxonomy" id="490629"/>
    <lineage>
        <taxon>Bacteria</taxon>
        <taxon>Bacillati</taxon>
        <taxon>Actinomycetota</taxon>
        <taxon>Actinomycetes</taxon>
        <taxon>Pseudonocardiales</taxon>
        <taxon>Pseudonocardiaceae</taxon>
        <taxon>Amycolatopsis</taxon>
    </lineage>
</organism>
<name>A0A1I0VD63_9PSEU</name>
<evidence type="ECO:0000313" key="6">
    <source>
        <dbReference type="EMBL" id="SFA74369.1"/>
    </source>
</evidence>
<dbReference type="RefSeq" id="WP_091668007.1">
    <property type="nucleotide sequence ID" value="NZ_FOKG01000001.1"/>
</dbReference>
<dbReference type="CDD" id="cd16917">
    <property type="entry name" value="HATPase_UhpB-NarQ-NarX-like"/>
    <property type="match status" value="1"/>
</dbReference>
<gene>
    <name evidence="6" type="ORF">SAMN05216266_101177</name>
</gene>
<dbReference type="InterPro" id="IPR011712">
    <property type="entry name" value="Sig_transdc_His_kin_sub3_dim/P"/>
</dbReference>
<dbReference type="GO" id="GO:0016020">
    <property type="term" value="C:membrane"/>
    <property type="evidence" value="ECO:0007669"/>
    <property type="project" value="InterPro"/>
</dbReference>
<feature type="transmembrane region" description="Helical" evidence="4">
    <location>
        <begin position="132"/>
        <end position="150"/>
    </location>
</feature>
<dbReference type="InterPro" id="IPR003594">
    <property type="entry name" value="HATPase_dom"/>
</dbReference>
<keyword evidence="3" id="KW-0902">Two-component regulatory system</keyword>
<dbReference type="GO" id="GO:0046983">
    <property type="term" value="F:protein dimerization activity"/>
    <property type="evidence" value="ECO:0007669"/>
    <property type="project" value="InterPro"/>
</dbReference>
<dbReference type="AlphaFoldDB" id="A0A1I0VD63"/>
<evidence type="ECO:0000256" key="4">
    <source>
        <dbReference type="SAM" id="Phobius"/>
    </source>
</evidence>
<dbReference type="GO" id="GO:0000155">
    <property type="term" value="F:phosphorelay sensor kinase activity"/>
    <property type="evidence" value="ECO:0007669"/>
    <property type="project" value="InterPro"/>
</dbReference>
<dbReference type="OrthoDB" id="5241784at2"/>
<dbReference type="STRING" id="490629.SAMN05216266_101177"/>
<reference evidence="7" key="1">
    <citation type="submission" date="2016-10" db="EMBL/GenBank/DDBJ databases">
        <authorList>
            <person name="Varghese N."/>
            <person name="Submissions S."/>
        </authorList>
    </citation>
    <scope>NUCLEOTIDE SEQUENCE [LARGE SCALE GENOMIC DNA]</scope>
    <source>
        <strain evidence="7">CGMCC 4.3568</strain>
    </source>
</reference>
<dbReference type="PANTHER" id="PTHR24421:SF63">
    <property type="entry name" value="SENSOR HISTIDINE KINASE DESK"/>
    <property type="match status" value="1"/>
</dbReference>
<evidence type="ECO:0000256" key="1">
    <source>
        <dbReference type="ARBA" id="ARBA00022679"/>
    </source>
</evidence>
<evidence type="ECO:0000256" key="2">
    <source>
        <dbReference type="ARBA" id="ARBA00022777"/>
    </source>
</evidence>
<keyword evidence="4" id="KW-1133">Transmembrane helix</keyword>
<keyword evidence="1" id="KW-0808">Transferase</keyword>
<evidence type="ECO:0000259" key="5">
    <source>
        <dbReference type="SMART" id="SM00387"/>
    </source>
</evidence>
<feature type="transmembrane region" description="Helical" evidence="4">
    <location>
        <begin position="106"/>
        <end position="125"/>
    </location>
</feature>
<feature type="domain" description="Histidine kinase/HSP90-like ATPase" evidence="5">
    <location>
        <begin position="275"/>
        <end position="362"/>
    </location>
</feature>
<dbReference type="Pfam" id="PF07730">
    <property type="entry name" value="HisKA_3"/>
    <property type="match status" value="1"/>
</dbReference>
<evidence type="ECO:0000313" key="7">
    <source>
        <dbReference type="Proteomes" id="UP000243799"/>
    </source>
</evidence>
<keyword evidence="4" id="KW-0812">Transmembrane</keyword>
<dbReference type="InterPro" id="IPR050482">
    <property type="entry name" value="Sensor_HK_TwoCompSys"/>
</dbReference>
<feature type="transmembrane region" description="Helical" evidence="4">
    <location>
        <begin position="67"/>
        <end position="94"/>
    </location>
</feature>
<evidence type="ECO:0000256" key="3">
    <source>
        <dbReference type="ARBA" id="ARBA00023012"/>
    </source>
</evidence>
<dbReference type="Pfam" id="PF02518">
    <property type="entry name" value="HATPase_c"/>
    <property type="match status" value="1"/>
</dbReference>
<dbReference type="Gene3D" id="3.30.565.10">
    <property type="entry name" value="Histidine kinase-like ATPase, C-terminal domain"/>
    <property type="match status" value="1"/>
</dbReference>
<dbReference type="SUPFAM" id="SSF55874">
    <property type="entry name" value="ATPase domain of HSP90 chaperone/DNA topoisomerase II/histidine kinase"/>
    <property type="match status" value="1"/>
</dbReference>
<keyword evidence="4" id="KW-0472">Membrane</keyword>